<dbReference type="PANTHER" id="PTHR37813">
    <property type="entry name" value="FELS-2 PROPHAGE PROTEIN"/>
    <property type="match status" value="1"/>
</dbReference>
<gene>
    <name evidence="4" type="ORF">PVK37_12635</name>
</gene>
<keyword evidence="2" id="KW-1133">Transmembrane helix</keyword>
<keyword evidence="2" id="KW-0472">Membrane</keyword>
<dbReference type="PANTHER" id="PTHR37813:SF1">
    <property type="entry name" value="FELS-2 PROPHAGE PROTEIN"/>
    <property type="match status" value="1"/>
</dbReference>
<keyword evidence="5" id="KW-1185">Reference proteome</keyword>
<proteinExistence type="predicted"/>
<feature type="transmembrane region" description="Helical" evidence="2">
    <location>
        <begin position="480"/>
        <end position="499"/>
    </location>
</feature>
<organism evidence="4 5">
    <name type="scientific">Micromonospora cathayae</name>
    <dbReference type="NCBI Taxonomy" id="3028804"/>
    <lineage>
        <taxon>Bacteria</taxon>
        <taxon>Bacillati</taxon>
        <taxon>Actinomycetota</taxon>
        <taxon>Actinomycetes</taxon>
        <taxon>Micromonosporales</taxon>
        <taxon>Micromonosporaceae</taxon>
        <taxon>Micromonospora</taxon>
    </lineage>
</organism>
<dbReference type="Pfam" id="PF10145">
    <property type="entry name" value="PhageMin_Tail"/>
    <property type="match status" value="1"/>
</dbReference>
<feature type="domain" description="Phage tail tape measure protein" evidence="3">
    <location>
        <begin position="109"/>
        <end position="308"/>
    </location>
</feature>
<dbReference type="EMBL" id="CP118615">
    <property type="protein sequence ID" value="WDZ87181.1"/>
    <property type="molecule type" value="Genomic_DNA"/>
</dbReference>
<protein>
    <submittedName>
        <fullName evidence="4">Phage tail tape measure protein</fullName>
    </submittedName>
</protein>
<evidence type="ECO:0000256" key="1">
    <source>
        <dbReference type="ARBA" id="ARBA00022612"/>
    </source>
</evidence>
<evidence type="ECO:0000256" key="2">
    <source>
        <dbReference type="SAM" id="Phobius"/>
    </source>
</evidence>
<feature type="transmembrane region" description="Helical" evidence="2">
    <location>
        <begin position="584"/>
        <end position="601"/>
    </location>
</feature>
<feature type="transmembrane region" description="Helical" evidence="2">
    <location>
        <begin position="621"/>
        <end position="644"/>
    </location>
</feature>
<dbReference type="InterPro" id="IPR010090">
    <property type="entry name" value="Phage_tape_meas"/>
</dbReference>
<sequence>MTVLRTAYVAVMPKLDNFGSELSKRIQRIDAKAAAGRVGTRIGGTIREQITTGLAAAGIGAGIGAALAAGVAGALNVGAANDKLRAQLNLTKDESARLGKVAGQLYAANYGESMGDVTGAIAKVVQAVPSLRNASLPVLKEISAGALDIARVFDQDVGGVTAAVSTMIKSGLAPNAQAALDILTKGFQSGADKGGDLLDTFTEYSVQFTKVGLDGPRALGLINQLLAGGARNADVAADAVKEFSLRAIDGSKTSAEGYKLLGLNAKDMTRTIAEGGPAARAAFGEVVERLNAMQDPVKRNAAGVALFGTKFEDLGDSFRRLDVSSLTDGLGQVAGATKGIAAQSDQDRLNSFVRTVQQGFVGVIGGEVLPAVKTFAAENRDKLTASLDAAKEAGRQVLPALKDFAGFLTGTAIPAVADAGRTVGDLVGWFREHDTTTKILVGTLAGVVIGVKAYQAAVVVAGAATTVWSVATKAAAGAQAAYNAVLALGNSTLAVWLGVKALEFAAWVRSTAAVVANTAATVASNVAMGAVRVATLAWTGVQWLLNAALSANPISLVVIAIAALVAAVVLAYQKNETFRKIVQAVWSGIQSAIGWVVAWWTGTAWPAIKKGIDFLISGFQFYLSVVKAVWSGIFSAISTAWGWIRDQVFAPIRTYITQTLPTAFRKGVDAVKTAWNNLKEAAAAPVRFMVNTVINKGVIGGINWVASKVGVKDRIGEIKLGFATGGRLPGPPSDIDNMVASSPFGPVALAGGEFVVNARQTARNLPLLEAINSGRAFADGGLLGLVRNPAGWLADRIGLNRITEKFGSNPLTKTLIGAGSRLKDMAVGRLKALVSELFGGGGSTGAGGLRSGIAGVLAATRAAFGQVPLISGVRPGATTLSGKRSYHADGRAIDLAPVRAWAEFIRSGFGPRLRELITPWQDLNLLNGRPHTYRGAVWNQHNFSGGNAHIHAALAGGGLVPVRSYDSGGYLAPGLTLAHNGTGRPEPVGHDLGRTYHITVQVPPTAHPAEVGRQVVESIRAYERSNGARWRQP</sequence>
<evidence type="ECO:0000259" key="3">
    <source>
        <dbReference type="Pfam" id="PF10145"/>
    </source>
</evidence>
<accession>A0ABY7ZWI4</accession>
<dbReference type="RefSeq" id="WP_275034087.1">
    <property type="nucleotide sequence ID" value="NZ_CP118615.1"/>
</dbReference>
<evidence type="ECO:0000313" key="4">
    <source>
        <dbReference type="EMBL" id="WDZ87181.1"/>
    </source>
</evidence>
<feature type="transmembrane region" description="Helical" evidence="2">
    <location>
        <begin position="554"/>
        <end position="572"/>
    </location>
</feature>
<keyword evidence="1" id="KW-1188">Viral release from host cell</keyword>
<feature type="transmembrane region" description="Helical" evidence="2">
    <location>
        <begin position="511"/>
        <end position="534"/>
    </location>
</feature>
<keyword evidence="2" id="KW-0812">Transmembrane</keyword>
<dbReference type="Proteomes" id="UP001219605">
    <property type="component" value="Chromosome"/>
</dbReference>
<reference evidence="4 5" key="1">
    <citation type="submission" date="2023-02" db="EMBL/GenBank/DDBJ databases">
        <authorList>
            <person name="Mo P."/>
        </authorList>
    </citation>
    <scope>NUCLEOTIDE SEQUENCE [LARGE SCALE GENOMIC DNA]</scope>
    <source>
        <strain evidence="4 5">HUAS 3</strain>
    </source>
</reference>
<evidence type="ECO:0000313" key="5">
    <source>
        <dbReference type="Proteomes" id="UP001219605"/>
    </source>
</evidence>
<name>A0ABY7ZWI4_9ACTN</name>